<accession>A0A1B2EZ74</accession>
<keyword evidence="5" id="KW-0732">Signal</keyword>
<dbReference type="SUPFAM" id="SSF46626">
    <property type="entry name" value="Cytochrome c"/>
    <property type="match status" value="1"/>
</dbReference>
<keyword evidence="3 4" id="KW-0408">Iron</keyword>
<evidence type="ECO:0000256" key="5">
    <source>
        <dbReference type="SAM" id="SignalP"/>
    </source>
</evidence>
<dbReference type="AlphaFoldDB" id="A0A1B2EZ74"/>
<reference evidence="7" key="1">
    <citation type="submission" date="2016-07" db="EMBL/GenBank/DDBJ databases">
        <title>Microvirga ossetica sp. nov. a new species of rhizobia isolated from root nodules of the legume species Vicia alpestris Steven originated from North Ossetia region in the Caucasus.</title>
        <authorList>
            <person name="Safronova V.I."/>
            <person name="Kuznetsova I.G."/>
            <person name="Sazanova A.L."/>
            <person name="Belimov A."/>
            <person name="Andronov E."/>
            <person name="Osledkin Y.S."/>
            <person name="Onishchuk O.P."/>
            <person name="Kurchak O.N."/>
            <person name="Shaposhnikov A.I."/>
            <person name="Willems A."/>
            <person name="Tikhonovich I.A."/>
        </authorList>
    </citation>
    <scope>NUCLEOTIDE SEQUENCE [LARGE SCALE GENOMIC DNA]</scope>
    <source>
        <strain evidence="7">V5/3M</strain>
        <plasmid evidence="7">unnamed4</plasmid>
    </source>
</reference>
<name>A0A1B2EZ74_9HYPH</name>
<dbReference type="GO" id="GO:0020037">
    <property type="term" value="F:heme binding"/>
    <property type="evidence" value="ECO:0007669"/>
    <property type="project" value="InterPro"/>
</dbReference>
<dbReference type="InterPro" id="IPR051459">
    <property type="entry name" value="Cytochrome_c-type_DH"/>
</dbReference>
<dbReference type="GO" id="GO:0046872">
    <property type="term" value="F:metal ion binding"/>
    <property type="evidence" value="ECO:0007669"/>
    <property type="project" value="UniProtKB-KW"/>
</dbReference>
<dbReference type="Pfam" id="PF00034">
    <property type="entry name" value="Cytochrom_C"/>
    <property type="match status" value="1"/>
</dbReference>
<dbReference type="InterPro" id="IPR036909">
    <property type="entry name" value="Cyt_c-like_dom_sf"/>
</dbReference>
<feature type="signal peptide" evidence="5">
    <location>
        <begin position="1"/>
        <end position="23"/>
    </location>
</feature>
<feature type="chain" id="PRO_5008536413" evidence="5">
    <location>
        <begin position="24"/>
        <end position="164"/>
    </location>
</feature>
<dbReference type="PANTHER" id="PTHR35008">
    <property type="entry name" value="BLL4482 PROTEIN-RELATED"/>
    <property type="match status" value="1"/>
</dbReference>
<gene>
    <name evidence="7" type="ORF">BB934_44580</name>
</gene>
<organism evidence="7">
    <name type="scientific">Microvirga ossetica</name>
    <dbReference type="NCBI Taxonomy" id="1882682"/>
    <lineage>
        <taxon>Bacteria</taxon>
        <taxon>Pseudomonadati</taxon>
        <taxon>Pseudomonadota</taxon>
        <taxon>Alphaproteobacteria</taxon>
        <taxon>Hyphomicrobiales</taxon>
        <taxon>Methylobacteriaceae</taxon>
        <taxon>Microvirga</taxon>
    </lineage>
</organism>
<dbReference type="GO" id="GO:0009055">
    <property type="term" value="F:electron transfer activity"/>
    <property type="evidence" value="ECO:0007669"/>
    <property type="project" value="InterPro"/>
</dbReference>
<evidence type="ECO:0000256" key="1">
    <source>
        <dbReference type="ARBA" id="ARBA00022617"/>
    </source>
</evidence>
<keyword evidence="1 4" id="KW-0349">Heme</keyword>
<evidence type="ECO:0000313" key="7">
    <source>
        <dbReference type="EMBL" id="ANY85254.1"/>
    </source>
</evidence>
<dbReference type="RefSeq" id="WP_099516039.1">
    <property type="nucleotide sequence ID" value="NZ_CP016620.1"/>
</dbReference>
<proteinExistence type="predicted"/>
<keyword evidence="7" id="KW-0614">Plasmid</keyword>
<geneLocation type="plasmid" evidence="7">
    <name>unnamed4</name>
</geneLocation>
<evidence type="ECO:0000259" key="6">
    <source>
        <dbReference type="PROSITE" id="PS51007"/>
    </source>
</evidence>
<dbReference type="EMBL" id="CP016620">
    <property type="protein sequence ID" value="ANY85254.1"/>
    <property type="molecule type" value="Genomic_DNA"/>
</dbReference>
<dbReference type="PROSITE" id="PS51007">
    <property type="entry name" value="CYTC"/>
    <property type="match status" value="1"/>
</dbReference>
<feature type="domain" description="Cytochrome c" evidence="6">
    <location>
        <begin position="25"/>
        <end position="137"/>
    </location>
</feature>
<evidence type="ECO:0000256" key="2">
    <source>
        <dbReference type="ARBA" id="ARBA00022723"/>
    </source>
</evidence>
<evidence type="ECO:0000256" key="4">
    <source>
        <dbReference type="PROSITE-ProRule" id="PRU00433"/>
    </source>
</evidence>
<protein>
    <submittedName>
        <fullName evidence="7">Cytochrome C</fullName>
    </submittedName>
</protein>
<dbReference type="Gene3D" id="1.10.760.10">
    <property type="entry name" value="Cytochrome c-like domain"/>
    <property type="match status" value="1"/>
</dbReference>
<sequence>MRSIIWTALAAGSFLMSGSLAFAQTQTQRGEYLVTIMDCTGCHTPGTFLGKPDMQRYLGGSEVGFQTPGLGIFYPPNLTPDPETGLGKWSEADIIKAVRTGVRPDGRQLVPIMPYHSYGKLTDGDARALASYLKSLKPVRNQVPGLVGANEKPSAPYLTVVMPQ</sequence>
<dbReference type="InterPro" id="IPR009056">
    <property type="entry name" value="Cyt_c-like_dom"/>
</dbReference>
<dbReference type="OrthoDB" id="9811281at2"/>
<dbReference type="KEGG" id="moc:BB934_44580"/>
<keyword evidence="2 4" id="KW-0479">Metal-binding</keyword>
<evidence type="ECO:0000256" key="3">
    <source>
        <dbReference type="ARBA" id="ARBA00023004"/>
    </source>
</evidence>
<dbReference type="PANTHER" id="PTHR35008:SF8">
    <property type="entry name" value="ALCOHOL DEHYDROGENASE CYTOCHROME C SUBUNIT"/>
    <property type="match status" value="1"/>
</dbReference>